<comment type="caution">
    <text evidence="1">The sequence shown here is derived from an EMBL/GenBank/DDBJ whole genome shotgun (WGS) entry which is preliminary data.</text>
</comment>
<dbReference type="EMBL" id="BART01020975">
    <property type="protein sequence ID" value="GAG94589.1"/>
    <property type="molecule type" value="Genomic_DNA"/>
</dbReference>
<reference evidence="1" key="1">
    <citation type="journal article" date="2014" name="Front. Microbiol.">
        <title>High frequency of phylogenetically diverse reductive dehalogenase-homologous genes in deep subseafloor sedimentary metagenomes.</title>
        <authorList>
            <person name="Kawai M."/>
            <person name="Futagami T."/>
            <person name="Toyoda A."/>
            <person name="Takaki Y."/>
            <person name="Nishi S."/>
            <person name="Hori S."/>
            <person name="Arai W."/>
            <person name="Tsubouchi T."/>
            <person name="Morono Y."/>
            <person name="Uchiyama I."/>
            <person name="Ito T."/>
            <person name="Fujiyama A."/>
            <person name="Inagaki F."/>
            <person name="Takami H."/>
        </authorList>
    </citation>
    <scope>NUCLEOTIDE SEQUENCE</scope>
    <source>
        <strain evidence="1">Expedition CK06-06</strain>
    </source>
</reference>
<protein>
    <submittedName>
        <fullName evidence="1">Uncharacterized protein</fullName>
    </submittedName>
</protein>
<name>X1BF87_9ZZZZ</name>
<proteinExistence type="predicted"/>
<sequence length="69" mass="7961">AVSFYRFGCSRYNETDYHYDTGTTDEYRISNIARSADWIATEYANQNTPGTFLSVGPQEFIWVPRIALI</sequence>
<feature type="non-terminal residue" evidence="1">
    <location>
        <position position="1"/>
    </location>
</feature>
<evidence type="ECO:0000313" key="1">
    <source>
        <dbReference type="EMBL" id="GAG94589.1"/>
    </source>
</evidence>
<dbReference type="AlphaFoldDB" id="X1BF87"/>
<gene>
    <name evidence="1" type="ORF">S01H4_38828</name>
</gene>
<accession>X1BF87</accession>
<organism evidence="1">
    <name type="scientific">marine sediment metagenome</name>
    <dbReference type="NCBI Taxonomy" id="412755"/>
    <lineage>
        <taxon>unclassified sequences</taxon>
        <taxon>metagenomes</taxon>
        <taxon>ecological metagenomes</taxon>
    </lineage>
</organism>